<sequence length="145" mass="16875">MRWVSVLAISMNYMTKVDALLCSWLVQQVSIFFQSDHLVAMVREIEELSSHFPAKMLNVDFLTLEEGIVWLVGDEDIRDFLVLVFAWGYLVLSAGPKLLYPTIGFVRDGADLYHFGYVTDFVKLYDIYLLCFKGLFWRLCFLHCL</sequence>
<protein>
    <submittedName>
        <fullName evidence="2">Uncharacterized protein</fullName>
    </submittedName>
</protein>
<comment type="caution">
    <text evidence="2">The sequence shown here is derived from an EMBL/GenBank/DDBJ whole genome shotgun (WGS) entry which is preliminary data.</text>
</comment>
<evidence type="ECO:0000313" key="3">
    <source>
        <dbReference type="Proteomes" id="UP001396334"/>
    </source>
</evidence>
<feature type="signal peptide" evidence="1">
    <location>
        <begin position="1"/>
        <end position="19"/>
    </location>
</feature>
<keyword evidence="3" id="KW-1185">Reference proteome</keyword>
<dbReference type="EMBL" id="JBBPBN010000020">
    <property type="protein sequence ID" value="KAK9017136.1"/>
    <property type="molecule type" value="Genomic_DNA"/>
</dbReference>
<dbReference type="Proteomes" id="UP001396334">
    <property type="component" value="Unassembled WGS sequence"/>
</dbReference>
<proteinExistence type="predicted"/>
<evidence type="ECO:0000256" key="1">
    <source>
        <dbReference type="SAM" id="SignalP"/>
    </source>
</evidence>
<evidence type="ECO:0000313" key="2">
    <source>
        <dbReference type="EMBL" id="KAK9017136.1"/>
    </source>
</evidence>
<organism evidence="2 3">
    <name type="scientific">Hibiscus sabdariffa</name>
    <name type="common">roselle</name>
    <dbReference type="NCBI Taxonomy" id="183260"/>
    <lineage>
        <taxon>Eukaryota</taxon>
        <taxon>Viridiplantae</taxon>
        <taxon>Streptophyta</taxon>
        <taxon>Embryophyta</taxon>
        <taxon>Tracheophyta</taxon>
        <taxon>Spermatophyta</taxon>
        <taxon>Magnoliopsida</taxon>
        <taxon>eudicotyledons</taxon>
        <taxon>Gunneridae</taxon>
        <taxon>Pentapetalae</taxon>
        <taxon>rosids</taxon>
        <taxon>malvids</taxon>
        <taxon>Malvales</taxon>
        <taxon>Malvaceae</taxon>
        <taxon>Malvoideae</taxon>
        <taxon>Hibiscus</taxon>
    </lineage>
</organism>
<reference evidence="2 3" key="1">
    <citation type="journal article" date="2024" name="G3 (Bethesda)">
        <title>Genome assembly of Hibiscus sabdariffa L. provides insights into metabolisms of medicinal natural products.</title>
        <authorList>
            <person name="Kim T."/>
        </authorList>
    </citation>
    <scope>NUCLEOTIDE SEQUENCE [LARGE SCALE GENOMIC DNA]</scope>
    <source>
        <strain evidence="2">TK-2024</strain>
        <tissue evidence="2">Old leaves</tissue>
    </source>
</reference>
<feature type="chain" id="PRO_5046773518" evidence="1">
    <location>
        <begin position="20"/>
        <end position="145"/>
    </location>
</feature>
<keyword evidence="1" id="KW-0732">Signal</keyword>
<name>A0ABR2RWG1_9ROSI</name>
<accession>A0ABR2RWG1</accession>
<gene>
    <name evidence="2" type="ORF">V6N11_079620</name>
</gene>